<dbReference type="Proteomes" id="UP001152798">
    <property type="component" value="Chromosome 1"/>
</dbReference>
<dbReference type="EMBL" id="OV725077">
    <property type="protein sequence ID" value="CAH1392283.1"/>
    <property type="molecule type" value="Genomic_DNA"/>
</dbReference>
<dbReference type="AlphaFoldDB" id="A0A9P0E8Z2"/>
<organism evidence="1 2">
    <name type="scientific">Nezara viridula</name>
    <name type="common">Southern green stink bug</name>
    <name type="synonym">Cimex viridulus</name>
    <dbReference type="NCBI Taxonomy" id="85310"/>
    <lineage>
        <taxon>Eukaryota</taxon>
        <taxon>Metazoa</taxon>
        <taxon>Ecdysozoa</taxon>
        <taxon>Arthropoda</taxon>
        <taxon>Hexapoda</taxon>
        <taxon>Insecta</taxon>
        <taxon>Pterygota</taxon>
        <taxon>Neoptera</taxon>
        <taxon>Paraneoptera</taxon>
        <taxon>Hemiptera</taxon>
        <taxon>Heteroptera</taxon>
        <taxon>Panheteroptera</taxon>
        <taxon>Pentatomomorpha</taxon>
        <taxon>Pentatomoidea</taxon>
        <taxon>Pentatomidae</taxon>
        <taxon>Pentatominae</taxon>
        <taxon>Nezara</taxon>
    </lineage>
</organism>
<evidence type="ECO:0000313" key="1">
    <source>
        <dbReference type="EMBL" id="CAH1392283.1"/>
    </source>
</evidence>
<gene>
    <name evidence="1" type="ORF">NEZAVI_LOCUS3136</name>
</gene>
<protein>
    <submittedName>
        <fullName evidence="1">Uncharacterized protein</fullName>
    </submittedName>
</protein>
<proteinExistence type="predicted"/>
<sequence length="71" mass="7817">MAVTPCRTIVSPIEIAPQGRHRRLAQQDDCVSESRVGVSGDMPFAHVLAEFPGVIHPTSSEIRQPKRAILR</sequence>
<dbReference type="OrthoDB" id="10639760at2759"/>
<name>A0A9P0E8Z2_NEZVI</name>
<evidence type="ECO:0000313" key="2">
    <source>
        <dbReference type="Proteomes" id="UP001152798"/>
    </source>
</evidence>
<reference evidence="1" key="1">
    <citation type="submission" date="2022-01" db="EMBL/GenBank/DDBJ databases">
        <authorList>
            <person name="King R."/>
        </authorList>
    </citation>
    <scope>NUCLEOTIDE SEQUENCE</scope>
</reference>
<accession>A0A9P0E8Z2</accession>
<keyword evidence="2" id="KW-1185">Reference proteome</keyword>